<keyword evidence="2" id="KW-1185">Reference proteome</keyword>
<sequence>DNDLNMHLKFSLEPGTMFVKKNFVENPTFESFKTEVREEMSAQKIKLQELAKKQEAMCVKQEEMSADLKAILSLLSNRNP</sequence>
<protein>
    <submittedName>
        <fullName evidence="1">Uncharacterized protein</fullName>
    </submittedName>
</protein>
<dbReference type="EMBL" id="LXQA010652715">
    <property type="protein sequence ID" value="MCI64284.1"/>
    <property type="molecule type" value="Genomic_DNA"/>
</dbReference>
<dbReference type="AlphaFoldDB" id="A0A392TUA7"/>
<reference evidence="1 2" key="1">
    <citation type="journal article" date="2018" name="Front. Plant Sci.">
        <title>Red Clover (Trifolium pratense) and Zigzag Clover (T. medium) - A Picture of Genomic Similarities and Differences.</title>
        <authorList>
            <person name="Dluhosova J."/>
            <person name="Istvanek J."/>
            <person name="Nedelnik J."/>
            <person name="Repkova J."/>
        </authorList>
    </citation>
    <scope>NUCLEOTIDE SEQUENCE [LARGE SCALE GENOMIC DNA]</scope>
    <source>
        <strain evidence="2">cv. 10/8</strain>
        <tissue evidence="1">Leaf</tissue>
    </source>
</reference>
<organism evidence="1 2">
    <name type="scientific">Trifolium medium</name>
    <dbReference type="NCBI Taxonomy" id="97028"/>
    <lineage>
        <taxon>Eukaryota</taxon>
        <taxon>Viridiplantae</taxon>
        <taxon>Streptophyta</taxon>
        <taxon>Embryophyta</taxon>
        <taxon>Tracheophyta</taxon>
        <taxon>Spermatophyta</taxon>
        <taxon>Magnoliopsida</taxon>
        <taxon>eudicotyledons</taxon>
        <taxon>Gunneridae</taxon>
        <taxon>Pentapetalae</taxon>
        <taxon>rosids</taxon>
        <taxon>fabids</taxon>
        <taxon>Fabales</taxon>
        <taxon>Fabaceae</taxon>
        <taxon>Papilionoideae</taxon>
        <taxon>50 kb inversion clade</taxon>
        <taxon>NPAAA clade</taxon>
        <taxon>Hologalegina</taxon>
        <taxon>IRL clade</taxon>
        <taxon>Trifolieae</taxon>
        <taxon>Trifolium</taxon>
    </lineage>
</organism>
<evidence type="ECO:0000313" key="1">
    <source>
        <dbReference type="EMBL" id="MCI64284.1"/>
    </source>
</evidence>
<proteinExistence type="predicted"/>
<feature type="non-terminal residue" evidence="1">
    <location>
        <position position="1"/>
    </location>
</feature>
<evidence type="ECO:0000313" key="2">
    <source>
        <dbReference type="Proteomes" id="UP000265520"/>
    </source>
</evidence>
<accession>A0A392TUA7</accession>
<name>A0A392TUA7_9FABA</name>
<dbReference type="Proteomes" id="UP000265520">
    <property type="component" value="Unassembled WGS sequence"/>
</dbReference>
<comment type="caution">
    <text evidence="1">The sequence shown here is derived from an EMBL/GenBank/DDBJ whole genome shotgun (WGS) entry which is preliminary data.</text>
</comment>